<keyword evidence="4" id="KW-0479">Metal-binding</keyword>
<dbReference type="InterPro" id="IPR000718">
    <property type="entry name" value="Peptidase_M13"/>
</dbReference>
<dbReference type="OrthoDB" id="9775677at2"/>
<evidence type="ECO:0000256" key="6">
    <source>
        <dbReference type="ARBA" id="ARBA00022833"/>
    </source>
</evidence>
<feature type="signal peptide" evidence="8">
    <location>
        <begin position="1"/>
        <end position="20"/>
    </location>
</feature>
<keyword evidence="6" id="KW-0862">Zinc</keyword>
<name>A0A410JSI0_ORNRH</name>
<dbReference type="RefSeq" id="WP_128501463.1">
    <property type="nucleotide sequence ID" value="NZ_CP035107.1"/>
</dbReference>
<protein>
    <submittedName>
        <fullName evidence="11">M13 family peptidase</fullName>
    </submittedName>
</protein>
<comment type="similarity">
    <text evidence="2">Belongs to the peptidase M13 family.</text>
</comment>
<dbReference type="InterPro" id="IPR024079">
    <property type="entry name" value="MetalloPept_cat_dom_sf"/>
</dbReference>
<feature type="domain" description="Peptidase M13 C-terminal" evidence="9">
    <location>
        <begin position="494"/>
        <end position="696"/>
    </location>
</feature>
<evidence type="ECO:0000256" key="5">
    <source>
        <dbReference type="ARBA" id="ARBA00022801"/>
    </source>
</evidence>
<feature type="chain" id="PRO_5019338349" evidence="8">
    <location>
        <begin position="21"/>
        <end position="699"/>
    </location>
</feature>
<reference evidence="11 12" key="1">
    <citation type="submission" date="2019-01" db="EMBL/GenBank/DDBJ databases">
        <title>Whole Genome of Ornithobacterium rhinotracheale FARPER-174b.</title>
        <authorList>
            <person name="Tataje-Lavanda L.A."/>
            <person name="Montalvan A."/>
            <person name="Montesinos R."/>
            <person name="Zimic M."/>
            <person name="Fernandez-Sanchez M."/>
            <person name="Fernandez-Diaz M."/>
        </authorList>
    </citation>
    <scope>NUCLEOTIDE SEQUENCE [LARGE SCALE GENOMIC DNA]</scope>
    <source>
        <strain evidence="11 12">FARPER-174b</strain>
    </source>
</reference>
<evidence type="ECO:0000313" key="11">
    <source>
        <dbReference type="EMBL" id="QAR31008.1"/>
    </source>
</evidence>
<dbReference type="Proteomes" id="UP000287701">
    <property type="component" value="Chromosome"/>
</dbReference>
<dbReference type="GO" id="GO:0004222">
    <property type="term" value="F:metalloendopeptidase activity"/>
    <property type="evidence" value="ECO:0007669"/>
    <property type="project" value="InterPro"/>
</dbReference>
<dbReference type="Gene3D" id="1.10.1380.10">
    <property type="entry name" value="Neutral endopeptidase , domain2"/>
    <property type="match status" value="1"/>
</dbReference>
<evidence type="ECO:0000259" key="10">
    <source>
        <dbReference type="Pfam" id="PF05649"/>
    </source>
</evidence>
<keyword evidence="7" id="KW-0482">Metalloprotease</keyword>
<dbReference type="PROSITE" id="PS51257">
    <property type="entry name" value="PROKAR_LIPOPROTEIN"/>
    <property type="match status" value="1"/>
</dbReference>
<evidence type="ECO:0000259" key="9">
    <source>
        <dbReference type="Pfam" id="PF01431"/>
    </source>
</evidence>
<dbReference type="EMBL" id="CP035107">
    <property type="protein sequence ID" value="QAR31008.1"/>
    <property type="molecule type" value="Genomic_DNA"/>
</dbReference>
<dbReference type="InterPro" id="IPR042089">
    <property type="entry name" value="Peptidase_M13_dom_2"/>
</dbReference>
<dbReference type="Pfam" id="PF01431">
    <property type="entry name" value="Peptidase_M13"/>
    <property type="match status" value="1"/>
</dbReference>
<dbReference type="InterPro" id="IPR008753">
    <property type="entry name" value="Peptidase_M13_N"/>
</dbReference>
<evidence type="ECO:0000256" key="3">
    <source>
        <dbReference type="ARBA" id="ARBA00022670"/>
    </source>
</evidence>
<evidence type="ECO:0000256" key="7">
    <source>
        <dbReference type="ARBA" id="ARBA00023049"/>
    </source>
</evidence>
<keyword evidence="5" id="KW-0378">Hydrolase</keyword>
<sequence>MKKIYLPLFAALALSACKTAQIKQNTPEQKEITHASVPPTKLTPAQKVHEGIDPNNMDTSVRPQDDFYNFVNGKWMQKAKVPADRGRWGSFDQLSEKNDKVSLKILKNLLKQQFAEGSEEKKVADLYQSIMDTVSRDKAGLSPIQENLDRIDKAKSLKDITNYLIAETPYYDNELFNFEIWAHPKNSNQNALYLGSGSLGMNRDYFQKKDKESQSKLEAYREYLVDLFKYIKDPTPEKSATAVLNFEKEIASNLLGFEDLRDAEKQYNPVKTKDLSKYVKNVDLQKFLKGQGINIDEVLIPEIKYYKNFDKFYNQKNLFAIKKYLKAHVVNGASSALGTDLDKLYFNFYSKKLNGIEKMRDRDKRALSIINNRLGEAFGKLYVKEVFPPEAKERASEMIGYLKKSYKKHISESSWMTPATKQKALEKLDKFTVKIGYPDKWKDYSAVEIKNTQDGGSYYQNLQNIAHWNYQKDIAKIGKPVDKTEWHMPPQTVNAYYNPPYNEIVFPAAILQPPFFNFKADAGVNFGGIGAVIGHEISHGFDDSGAKFDGDGNLNNWWTKEDETKFNQLGKALAAQFNAYEPFPGINVNGEATLGENIADLGGVNVAYDALQLYLKDHGNPGKIDGFTPEQRFFISWGTIWRTKTKDESLKNQIKTDFHAPGIYRATAPLENINAFYEAFNIQPSDKMYKSPEKRIVIW</sequence>
<evidence type="ECO:0000313" key="12">
    <source>
        <dbReference type="Proteomes" id="UP000287701"/>
    </source>
</evidence>
<keyword evidence="8" id="KW-0732">Signal</keyword>
<dbReference type="Gene3D" id="3.40.390.10">
    <property type="entry name" value="Collagenase (Catalytic Domain)"/>
    <property type="match status" value="1"/>
</dbReference>
<dbReference type="GO" id="GO:0046872">
    <property type="term" value="F:metal ion binding"/>
    <property type="evidence" value="ECO:0007669"/>
    <property type="project" value="UniProtKB-KW"/>
</dbReference>
<dbReference type="PANTHER" id="PTHR11733:SF167">
    <property type="entry name" value="FI17812P1-RELATED"/>
    <property type="match status" value="1"/>
</dbReference>
<dbReference type="Pfam" id="PF05649">
    <property type="entry name" value="Peptidase_M13_N"/>
    <property type="match status" value="1"/>
</dbReference>
<accession>A0A410JSI0</accession>
<dbReference type="GO" id="GO:0016485">
    <property type="term" value="P:protein processing"/>
    <property type="evidence" value="ECO:0007669"/>
    <property type="project" value="TreeGrafter"/>
</dbReference>
<dbReference type="CDD" id="cd08662">
    <property type="entry name" value="M13"/>
    <property type="match status" value="1"/>
</dbReference>
<evidence type="ECO:0000256" key="1">
    <source>
        <dbReference type="ARBA" id="ARBA00001947"/>
    </source>
</evidence>
<organism evidence="11 12">
    <name type="scientific">Ornithobacterium rhinotracheale</name>
    <dbReference type="NCBI Taxonomy" id="28251"/>
    <lineage>
        <taxon>Bacteria</taxon>
        <taxon>Pseudomonadati</taxon>
        <taxon>Bacteroidota</taxon>
        <taxon>Flavobacteriia</taxon>
        <taxon>Flavobacteriales</taxon>
        <taxon>Weeksellaceae</taxon>
        <taxon>Ornithobacterium</taxon>
    </lineage>
</organism>
<evidence type="ECO:0000256" key="4">
    <source>
        <dbReference type="ARBA" id="ARBA00022723"/>
    </source>
</evidence>
<dbReference type="AlphaFoldDB" id="A0A410JSI0"/>
<dbReference type="PROSITE" id="PS51885">
    <property type="entry name" value="NEPRILYSIN"/>
    <property type="match status" value="1"/>
</dbReference>
<proteinExistence type="inferred from homology"/>
<dbReference type="InterPro" id="IPR018497">
    <property type="entry name" value="Peptidase_M13_C"/>
</dbReference>
<dbReference type="PRINTS" id="PR00786">
    <property type="entry name" value="NEPRILYSIN"/>
</dbReference>
<gene>
    <name evidence="11" type="ORF">EQP59_06490</name>
</gene>
<comment type="cofactor">
    <cofactor evidence="1">
        <name>Zn(2+)</name>
        <dbReference type="ChEBI" id="CHEBI:29105"/>
    </cofactor>
</comment>
<evidence type="ECO:0000256" key="8">
    <source>
        <dbReference type="SAM" id="SignalP"/>
    </source>
</evidence>
<keyword evidence="3" id="KW-0645">Protease</keyword>
<dbReference type="SUPFAM" id="SSF55486">
    <property type="entry name" value="Metalloproteases ('zincins'), catalytic domain"/>
    <property type="match status" value="1"/>
</dbReference>
<feature type="domain" description="Peptidase M13 N-terminal" evidence="10">
    <location>
        <begin position="63"/>
        <end position="438"/>
    </location>
</feature>
<evidence type="ECO:0000256" key="2">
    <source>
        <dbReference type="ARBA" id="ARBA00007357"/>
    </source>
</evidence>
<dbReference type="GO" id="GO:0005886">
    <property type="term" value="C:plasma membrane"/>
    <property type="evidence" value="ECO:0007669"/>
    <property type="project" value="TreeGrafter"/>
</dbReference>
<dbReference type="PANTHER" id="PTHR11733">
    <property type="entry name" value="ZINC METALLOPROTEASE FAMILY M13 NEPRILYSIN-RELATED"/>
    <property type="match status" value="1"/>
</dbReference>